<accession>A0A8S5V1H4</accession>
<organism evidence="2">
    <name type="scientific">Myoviridae sp. ctJ2i1</name>
    <dbReference type="NCBI Taxonomy" id="2825079"/>
    <lineage>
        <taxon>Viruses</taxon>
        <taxon>Duplodnaviria</taxon>
        <taxon>Heunggongvirae</taxon>
        <taxon>Uroviricota</taxon>
        <taxon>Caudoviricetes</taxon>
    </lineage>
</organism>
<dbReference type="Pfam" id="PF03796">
    <property type="entry name" value="DnaB_C"/>
    <property type="match status" value="1"/>
</dbReference>
<dbReference type="Gene3D" id="3.40.50.300">
    <property type="entry name" value="P-loop containing nucleotide triphosphate hydrolases"/>
    <property type="match status" value="1"/>
</dbReference>
<dbReference type="GO" id="GO:0005524">
    <property type="term" value="F:ATP binding"/>
    <property type="evidence" value="ECO:0007669"/>
    <property type="project" value="InterPro"/>
</dbReference>
<evidence type="ECO:0000259" key="1">
    <source>
        <dbReference type="Pfam" id="PF03796"/>
    </source>
</evidence>
<proteinExistence type="predicted"/>
<keyword evidence="2" id="KW-0547">Nucleotide-binding</keyword>
<keyword evidence="2" id="KW-0378">Hydrolase</keyword>
<dbReference type="InterPro" id="IPR027417">
    <property type="entry name" value="P-loop_NTPase"/>
</dbReference>
<evidence type="ECO:0000313" key="2">
    <source>
        <dbReference type="EMBL" id="DAG00540.1"/>
    </source>
</evidence>
<keyword evidence="2" id="KW-0067">ATP-binding</keyword>
<feature type="domain" description="SF4 helicase" evidence="1">
    <location>
        <begin position="31"/>
        <end position="305"/>
    </location>
</feature>
<dbReference type="GO" id="GO:0003678">
    <property type="term" value="F:DNA helicase activity"/>
    <property type="evidence" value="ECO:0007669"/>
    <property type="project" value="InterPro"/>
</dbReference>
<reference evidence="2" key="1">
    <citation type="journal article" date="2021" name="Proc. Natl. Acad. Sci. U.S.A.">
        <title>A Catalog of Tens of Thousands of Viruses from Human Metagenomes Reveals Hidden Associations with Chronic Diseases.</title>
        <authorList>
            <person name="Tisza M.J."/>
            <person name="Buck C.B."/>
        </authorList>
    </citation>
    <scope>NUCLEOTIDE SEQUENCE</scope>
    <source>
        <strain evidence="2">CtJ2i1</strain>
    </source>
</reference>
<protein>
    <submittedName>
        <fullName evidence="2">Helicase REPLICATION</fullName>
    </submittedName>
</protein>
<dbReference type="EMBL" id="BK016182">
    <property type="protein sequence ID" value="DAG00540.1"/>
    <property type="molecule type" value="Genomic_DNA"/>
</dbReference>
<dbReference type="GO" id="GO:0006260">
    <property type="term" value="P:DNA replication"/>
    <property type="evidence" value="ECO:0007669"/>
    <property type="project" value="InterPro"/>
</dbReference>
<name>A0A8S5V1H4_9CAUD</name>
<sequence>MSINFYELSRSTYEEYEIETEKEEEEGYDTSNFSIFNDKLSGLTKGFYIFAGESNGGKTAIMSNLLKDYGTTAKNNLFAIYYTLDDTVGEVIPRIIAMDQNIPIAVAAKPKRYEKLAAITPRTPDEEFNIEKIREQLQRRKQGIQLLKEQSHQFMMTDGTKLHTYEDIVEHAKQAQEFVKSLDDKNNIIIGIDSISDILYANKDFKDVKNKYECLSEDLKKLANTDLQIPVFGTAHLRKLNHGGRPSLDDLKDSVRLQYDASVTFLVHNDVSKNSNSAKVFYNREGKEEIQPIIEVHWAKNKRSEFKGRTFYYFIPEYSKVTECTLQDSERFNNIIRG</sequence>
<dbReference type="InterPro" id="IPR007694">
    <property type="entry name" value="DNA_helicase_DnaB-like_C"/>
</dbReference>
<keyword evidence="2" id="KW-0347">Helicase</keyword>
<dbReference type="SUPFAM" id="SSF52540">
    <property type="entry name" value="P-loop containing nucleoside triphosphate hydrolases"/>
    <property type="match status" value="1"/>
</dbReference>